<gene>
    <name evidence="8" type="ORF">CLV70_112196</name>
</gene>
<dbReference type="InterPro" id="IPR051601">
    <property type="entry name" value="Serine_prot/Carboxylest_S33"/>
</dbReference>
<accession>A0A2T0RXF4</accession>
<evidence type="ECO:0000256" key="2">
    <source>
        <dbReference type="ARBA" id="ARBA00022729"/>
    </source>
</evidence>
<comment type="caution">
    <text evidence="8">The sequence shown here is derived from an EMBL/GenBank/DDBJ whole genome shotgun (WGS) entry which is preliminary data.</text>
</comment>
<evidence type="ECO:0000256" key="1">
    <source>
        <dbReference type="ARBA" id="ARBA00010088"/>
    </source>
</evidence>
<dbReference type="InterPro" id="IPR029058">
    <property type="entry name" value="AB_hydrolase_fold"/>
</dbReference>
<evidence type="ECO:0000259" key="6">
    <source>
        <dbReference type="Pfam" id="PF00561"/>
    </source>
</evidence>
<evidence type="ECO:0000313" key="9">
    <source>
        <dbReference type="Proteomes" id="UP000239209"/>
    </source>
</evidence>
<evidence type="ECO:0000313" key="8">
    <source>
        <dbReference type="EMBL" id="PRY25830.1"/>
    </source>
</evidence>
<dbReference type="PANTHER" id="PTHR43248:SF29">
    <property type="entry name" value="TRIPEPTIDYL AMINOPEPTIDASE"/>
    <property type="match status" value="1"/>
</dbReference>
<keyword evidence="3" id="KW-0378">Hydrolase</keyword>
<feature type="domain" description="Peptidase S33 tripeptidyl aminopeptidase-like C-terminal" evidence="7">
    <location>
        <begin position="392"/>
        <end position="484"/>
    </location>
</feature>
<dbReference type="Pfam" id="PF08386">
    <property type="entry name" value="Abhydrolase_4"/>
    <property type="match status" value="1"/>
</dbReference>
<feature type="domain" description="AB hydrolase-1" evidence="6">
    <location>
        <begin position="90"/>
        <end position="341"/>
    </location>
</feature>
<keyword evidence="9" id="KW-1185">Reference proteome</keyword>
<dbReference type="EMBL" id="PVZG01000012">
    <property type="protein sequence ID" value="PRY25830.1"/>
    <property type="molecule type" value="Genomic_DNA"/>
</dbReference>
<dbReference type="AlphaFoldDB" id="A0A2T0RXF4"/>
<evidence type="ECO:0000256" key="5">
    <source>
        <dbReference type="SAM" id="SignalP"/>
    </source>
</evidence>
<feature type="signal peptide" evidence="5">
    <location>
        <begin position="1"/>
        <end position="22"/>
    </location>
</feature>
<dbReference type="OrthoDB" id="4006962at2"/>
<dbReference type="SUPFAM" id="SSF53474">
    <property type="entry name" value="alpha/beta-Hydrolases"/>
    <property type="match status" value="1"/>
</dbReference>
<evidence type="ECO:0000256" key="3">
    <source>
        <dbReference type="ARBA" id="ARBA00022801"/>
    </source>
</evidence>
<comment type="similarity">
    <text evidence="1">Belongs to the peptidase S33 family.</text>
</comment>
<reference evidence="8 9" key="1">
    <citation type="submission" date="2018-03" db="EMBL/GenBank/DDBJ databases">
        <title>Genomic Encyclopedia of Archaeal and Bacterial Type Strains, Phase II (KMG-II): from individual species to whole genera.</title>
        <authorList>
            <person name="Goeker M."/>
        </authorList>
    </citation>
    <scope>NUCLEOTIDE SEQUENCE [LARGE SCALE GENOMIC DNA]</scope>
    <source>
        <strain evidence="8 9">DSM 45348</strain>
    </source>
</reference>
<dbReference type="InterPro" id="IPR000073">
    <property type="entry name" value="AB_hydrolase_1"/>
</dbReference>
<protein>
    <submittedName>
        <fullName evidence="8">TAP-like protein</fullName>
    </submittedName>
</protein>
<organism evidence="8 9">
    <name type="scientific">Pseudosporangium ferrugineum</name>
    <dbReference type="NCBI Taxonomy" id="439699"/>
    <lineage>
        <taxon>Bacteria</taxon>
        <taxon>Bacillati</taxon>
        <taxon>Actinomycetota</taxon>
        <taxon>Actinomycetes</taxon>
        <taxon>Micromonosporales</taxon>
        <taxon>Micromonosporaceae</taxon>
        <taxon>Pseudosporangium</taxon>
    </lineage>
</organism>
<feature type="chain" id="PRO_5039092442" evidence="5">
    <location>
        <begin position="23"/>
        <end position="506"/>
    </location>
</feature>
<feature type="region of interest" description="Disordered" evidence="4">
    <location>
        <begin position="480"/>
        <end position="506"/>
    </location>
</feature>
<sequence length="506" mass="54605">MLWGRLLAVLAVAATTAAPALIATPAAASPRIASPRIAWGPCADPAFAAAGAECGSLAVPLAYDDPSGPRVEIALSRVRHRVPDAQYQGVLITVAGGPGGSGLQTFTASGPRVPDHAAEAYDWVSFDARGVGASRPALSCDPDYMDYRRPDYVPTTEKLEQTWLTRVRRYAQDCGAKNDPALLANIKTADTARDIDAIRAALGVSRVTLYGISYGTYVLQVYGTLFPTRVRRMVLDSTVDPRYVFYQVNLNQDVAMNRNLGAWMEWTARYDQVYHLGTTAAAVRKVYDAQFSRLRATPAGGLVGPDELTDIFVIAEYGQSGWPTVADVFARLVRGDWQPAKELFDAVGGRGNDNGYAVYLATQCTDVQWPTDWNRWHADNWRTYPQASDFTWMNAWYNAPCIAWPARAGTPVTIDGKGVPSVLMVGEEYDGATPFPGSIEVRKRFPGASLILEPGGTSHAASLSGNPCVDPAIARYLLTGERPPRKPGDGPDALCAPLPEPVPPSA</sequence>
<evidence type="ECO:0000259" key="7">
    <source>
        <dbReference type="Pfam" id="PF08386"/>
    </source>
</evidence>
<dbReference type="InterPro" id="IPR013595">
    <property type="entry name" value="Pept_S33_TAP-like_C"/>
</dbReference>
<dbReference type="PANTHER" id="PTHR43248">
    <property type="entry name" value="2-SUCCINYL-6-HYDROXY-2,4-CYCLOHEXADIENE-1-CARBOXYLATE SYNTHASE"/>
    <property type="match status" value="1"/>
</dbReference>
<dbReference type="GO" id="GO:0016787">
    <property type="term" value="F:hydrolase activity"/>
    <property type="evidence" value="ECO:0007669"/>
    <property type="project" value="UniProtKB-KW"/>
</dbReference>
<name>A0A2T0RXF4_9ACTN</name>
<dbReference type="Gene3D" id="3.40.50.1820">
    <property type="entry name" value="alpha/beta hydrolase"/>
    <property type="match status" value="1"/>
</dbReference>
<keyword evidence="2 5" id="KW-0732">Signal</keyword>
<dbReference type="Pfam" id="PF00561">
    <property type="entry name" value="Abhydrolase_1"/>
    <property type="match status" value="1"/>
</dbReference>
<dbReference type="Proteomes" id="UP000239209">
    <property type="component" value="Unassembled WGS sequence"/>
</dbReference>
<evidence type="ECO:0000256" key="4">
    <source>
        <dbReference type="SAM" id="MobiDB-lite"/>
    </source>
</evidence>
<proteinExistence type="inferred from homology"/>
<dbReference type="RefSeq" id="WP_106129010.1">
    <property type="nucleotide sequence ID" value="NZ_PVZG01000012.1"/>
</dbReference>